<dbReference type="InterPro" id="IPR052664">
    <property type="entry name" value="BTB-MATH_domain_protein"/>
</dbReference>
<evidence type="ECO:0000313" key="2">
    <source>
        <dbReference type="EMBL" id="GMT06804.1"/>
    </source>
</evidence>
<dbReference type="Proteomes" id="UP001432027">
    <property type="component" value="Unassembled WGS sequence"/>
</dbReference>
<dbReference type="EMBL" id="BTSX01000006">
    <property type="protein sequence ID" value="GMT06804.1"/>
    <property type="molecule type" value="Genomic_DNA"/>
</dbReference>
<dbReference type="Gene3D" id="3.30.710.10">
    <property type="entry name" value="Potassium Channel Kv1.1, Chain A"/>
    <property type="match status" value="1"/>
</dbReference>
<name>A0AAV5ULJ5_9BILA</name>
<dbReference type="InterPro" id="IPR000210">
    <property type="entry name" value="BTB/POZ_dom"/>
</dbReference>
<dbReference type="PANTHER" id="PTHR22743:SF165">
    <property type="entry name" value="BTB AND MATH DOMAIN CONTAINING-RELATED"/>
    <property type="match status" value="1"/>
</dbReference>
<proteinExistence type="predicted"/>
<dbReference type="PANTHER" id="PTHR22743">
    <property type="entry name" value="MEPRIN/TRAF-LIKE MATH FAMILY-C.ELEGANS"/>
    <property type="match status" value="1"/>
</dbReference>
<feature type="non-terminal residue" evidence="2">
    <location>
        <position position="1"/>
    </location>
</feature>
<reference evidence="2" key="1">
    <citation type="submission" date="2023-10" db="EMBL/GenBank/DDBJ databases">
        <title>Genome assembly of Pristionchus species.</title>
        <authorList>
            <person name="Yoshida K."/>
            <person name="Sommer R.J."/>
        </authorList>
    </citation>
    <scope>NUCLEOTIDE SEQUENCE</scope>
    <source>
        <strain evidence="2">RS0144</strain>
    </source>
</reference>
<evidence type="ECO:0000259" key="1">
    <source>
        <dbReference type="PROSITE" id="PS50097"/>
    </source>
</evidence>
<feature type="non-terminal residue" evidence="2">
    <location>
        <position position="267"/>
    </location>
</feature>
<sequence>TGIIVVKDAGVKKLGITVVCNEGAANPFWKVDIRFDININNDFVQYRDTANFHQTFTRARLALPEPLADVLKVDSPYLNADGNMPIKITVVLGSVVGYERPFTYTIRMPHKHLADTTLNVEGTLIYVHSAVLGLRSRVFYDALFGPDGADNRLMMVIDNCSLADFTPFLEMIYTDDRSLTDTTVIPVLRLAKRFVMPGLVLKCIDFFRPNNGDRQMTLECLLSALQAADELKIGEMFDVCVKEISTNNLYDVVQESEVYQNLSPQSQ</sequence>
<dbReference type="SMART" id="SM00225">
    <property type="entry name" value="BTB"/>
    <property type="match status" value="1"/>
</dbReference>
<dbReference type="Pfam" id="PF00651">
    <property type="entry name" value="BTB"/>
    <property type="match status" value="1"/>
</dbReference>
<keyword evidence="3" id="KW-1185">Reference proteome</keyword>
<dbReference type="AlphaFoldDB" id="A0AAV5ULJ5"/>
<protein>
    <recommendedName>
        <fullName evidence="1">BTB domain-containing protein</fullName>
    </recommendedName>
</protein>
<dbReference type="CDD" id="cd18186">
    <property type="entry name" value="BTB_POZ_ZBTB_KLHL-like"/>
    <property type="match status" value="1"/>
</dbReference>
<dbReference type="SUPFAM" id="SSF54695">
    <property type="entry name" value="POZ domain"/>
    <property type="match status" value="1"/>
</dbReference>
<organism evidence="2 3">
    <name type="scientific">Pristionchus entomophagus</name>
    <dbReference type="NCBI Taxonomy" id="358040"/>
    <lineage>
        <taxon>Eukaryota</taxon>
        <taxon>Metazoa</taxon>
        <taxon>Ecdysozoa</taxon>
        <taxon>Nematoda</taxon>
        <taxon>Chromadorea</taxon>
        <taxon>Rhabditida</taxon>
        <taxon>Rhabditina</taxon>
        <taxon>Diplogasteromorpha</taxon>
        <taxon>Diplogasteroidea</taxon>
        <taxon>Neodiplogasteridae</taxon>
        <taxon>Pristionchus</taxon>
    </lineage>
</organism>
<dbReference type="PROSITE" id="PS50097">
    <property type="entry name" value="BTB"/>
    <property type="match status" value="1"/>
</dbReference>
<accession>A0AAV5ULJ5</accession>
<evidence type="ECO:0000313" key="3">
    <source>
        <dbReference type="Proteomes" id="UP001432027"/>
    </source>
</evidence>
<comment type="caution">
    <text evidence="2">The sequence shown here is derived from an EMBL/GenBank/DDBJ whole genome shotgun (WGS) entry which is preliminary data.</text>
</comment>
<feature type="domain" description="BTB" evidence="1">
    <location>
        <begin position="114"/>
        <end position="181"/>
    </location>
</feature>
<dbReference type="InterPro" id="IPR011333">
    <property type="entry name" value="SKP1/BTB/POZ_sf"/>
</dbReference>
<gene>
    <name evidence="2" type="ORF">PENTCL1PPCAC_28978</name>
</gene>